<evidence type="ECO:0000313" key="2">
    <source>
        <dbReference type="EMBL" id="CAD7078189.1"/>
    </source>
</evidence>
<feature type="compositionally biased region" description="Basic and acidic residues" evidence="1">
    <location>
        <begin position="511"/>
        <end position="532"/>
    </location>
</feature>
<accession>A0A7R8UCJ7</accession>
<keyword evidence="3" id="KW-1185">Reference proteome</keyword>
<name>A0A7R8UCJ7_HERIL</name>
<feature type="compositionally biased region" description="Basic and acidic residues" evidence="1">
    <location>
        <begin position="387"/>
        <end position="397"/>
    </location>
</feature>
<feature type="region of interest" description="Disordered" evidence="1">
    <location>
        <begin position="107"/>
        <end position="129"/>
    </location>
</feature>
<feature type="compositionally biased region" description="Polar residues" evidence="1">
    <location>
        <begin position="114"/>
        <end position="124"/>
    </location>
</feature>
<dbReference type="OrthoDB" id="7985911at2759"/>
<organism evidence="2 3">
    <name type="scientific">Hermetia illucens</name>
    <name type="common">Black soldier fly</name>
    <dbReference type="NCBI Taxonomy" id="343691"/>
    <lineage>
        <taxon>Eukaryota</taxon>
        <taxon>Metazoa</taxon>
        <taxon>Ecdysozoa</taxon>
        <taxon>Arthropoda</taxon>
        <taxon>Hexapoda</taxon>
        <taxon>Insecta</taxon>
        <taxon>Pterygota</taxon>
        <taxon>Neoptera</taxon>
        <taxon>Endopterygota</taxon>
        <taxon>Diptera</taxon>
        <taxon>Brachycera</taxon>
        <taxon>Stratiomyomorpha</taxon>
        <taxon>Stratiomyidae</taxon>
        <taxon>Hermetiinae</taxon>
        <taxon>Hermetia</taxon>
    </lineage>
</organism>
<dbReference type="AlphaFoldDB" id="A0A7R8UCJ7"/>
<feature type="region of interest" description="Disordered" evidence="1">
    <location>
        <begin position="494"/>
        <end position="535"/>
    </location>
</feature>
<dbReference type="Proteomes" id="UP000594454">
    <property type="component" value="Chromosome 1"/>
</dbReference>
<dbReference type="InParanoid" id="A0A7R8UCJ7"/>
<dbReference type="EMBL" id="LR899009">
    <property type="protein sequence ID" value="CAD7078189.1"/>
    <property type="molecule type" value="Genomic_DNA"/>
</dbReference>
<dbReference type="FunCoup" id="A0A7R8UCJ7">
    <property type="interactions" value="75"/>
</dbReference>
<feature type="region of interest" description="Disordered" evidence="1">
    <location>
        <begin position="375"/>
        <end position="409"/>
    </location>
</feature>
<gene>
    <name evidence="2" type="ORF">HERILL_LOCUS1472</name>
</gene>
<evidence type="ECO:0000313" key="3">
    <source>
        <dbReference type="Proteomes" id="UP000594454"/>
    </source>
</evidence>
<protein>
    <submittedName>
        <fullName evidence="2">Uncharacterized protein</fullName>
    </submittedName>
</protein>
<proteinExistence type="predicted"/>
<evidence type="ECO:0000256" key="1">
    <source>
        <dbReference type="SAM" id="MobiDB-lite"/>
    </source>
</evidence>
<sequence length="596" mass="67541">MKWMKKSMKNLELHRQELLQAKRNSVDRTGRKDSIFELTSGVMEETKSIRDLQDILGPLPKIPDARESGNWSRRVSGVSGIYEEIPNGDFLQRRTSRGSIASGIYEEMRPPKTGSPQGNIVTSTPPAPILPVRKRINTNEIDQQPIPRSYTNPETELARKKKYLVVLENMFSRSKRSSSVSEETPIYANSQVVIRQKNQEEKLSRFKSKRNSFSTPDLTSPCLFDNFESFDDVSLESFDSNVFIADDQALSNECIPFQACNPTPESFTFDLNVSDQIQPNFNFSCNMSTVNLVGANLNSASRPSKVLVDDLSGYCVMAPIQKDRKKSSDSDKENEVNLQATCDDQIYEIMNMNASTPSPEKINLGNSHIYQNLMPNTTKTGNISAEPLEKSENDDLKKTHRKSTSIDDKVPSYYPNNCDLIKSHRRKSNSVSDKINIRHLNTVKVSHCENLYISSPQKILDQRKRLDSGGSQKPPVKLRALKTSSTLYSVIKSDENKPHLNSDSDAQLHSAESHPKTEREQEMNTKNNERSPRIYQKYATLTRLSPNKYLEKCAKKSNDMGGAKKFASLPRFKKFDFSPLKMKINSVLQRHNSEGF</sequence>
<reference evidence="2 3" key="1">
    <citation type="submission" date="2020-11" db="EMBL/GenBank/DDBJ databases">
        <authorList>
            <person name="Wallbank WR R."/>
            <person name="Pardo Diaz C."/>
            <person name="Kozak K."/>
            <person name="Martin S."/>
            <person name="Jiggins C."/>
            <person name="Moest M."/>
            <person name="Warren A I."/>
            <person name="Generalovic N T."/>
            <person name="Byers J.R.P. K."/>
            <person name="Montejo-Kovacevich G."/>
            <person name="Yen C E."/>
        </authorList>
    </citation>
    <scope>NUCLEOTIDE SEQUENCE [LARGE SCALE GENOMIC DNA]</scope>
</reference>